<protein>
    <submittedName>
        <fullName evidence="1">Uncharacterized protein</fullName>
    </submittedName>
</protein>
<keyword evidence="2" id="KW-1185">Reference proteome</keyword>
<dbReference type="AlphaFoldDB" id="A0A3M7Q2P7"/>
<proteinExistence type="predicted"/>
<gene>
    <name evidence="1" type="ORF">BpHYR1_007277</name>
</gene>
<evidence type="ECO:0000313" key="1">
    <source>
        <dbReference type="EMBL" id="RNA05700.1"/>
    </source>
</evidence>
<evidence type="ECO:0000313" key="2">
    <source>
        <dbReference type="Proteomes" id="UP000276133"/>
    </source>
</evidence>
<comment type="caution">
    <text evidence="1">The sequence shown here is derived from an EMBL/GenBank/DDBJ whole genome shotgun (WGS) entry which is preliminary data.</text>
</comment>
<name>A0A3M7Q2P7_BRAPC</name>
<accession>A0A3M7Q2P7</accession>
<dbReference type="Proteomes" id="UP000276133">
    <property type="component" value="Unassembled WGS sequence"/>
</dbReference>
<reference evidence="1 2" key="1">
    <citation type="journal article" date="2018" name="Sci. Rep.">
        <title>Genomic signatures of local adaptation to the degree of environmental predictability in rotifers.</title>
        <authorList>
            <person name="Franch-Gras L."/>
            <person name="Hahn C."/>
            <person name="Garcia-Roger E.M."/>
            <person name="Carmona M.J."/>
            <person name="Serra M."/>
            <person name="Gomez A."/>
        </authorList>
    </citation>
    <scope>NUCLEOTIDE SEQUENCE [LARGE SCALE GENOMIC DNA]</scope>
    <source>
        <strain evidence="1">HYR1</strain>
    </source>
</reference>
<dbReference type="EMBL" id="REGN01007627">
    <property type="protein sequence ID" value="RNA05700.1"/>
    <property type="molecule type" value="Genomic_DNA"/>
</dbReference>
<organism evidence="1 2">
    <name type="scientific">Brachionus plicatilis</name>
    <name type="common">Marine rotifer</name>
    <name type="synonym">Brachionus muelleri</name>
    <dbReference type="NCBI Taxonomy" id="10195"/>
    <lineage>
        <taxon>Eukaryota</taxon>
        <taxon>Metazoa</taxon>
        <taxon>Spiralia</taxon>
        <taxon>Gnathifera</taxon>
        <taxon>Rotifera</taxon>
        <taxon>Eurotatoria</taxon>
        <taxon>Monogononta</taxon>
        <taxon>Pseudotrocha</taxon>
        <taxon>Ploima</taxon>
        <taxon>Brachionidae</taxon>
        <taxon>Brachionus</taxon>
    </lineage>
</organism>
<sequence>MLYQILLQQLRKSKNLWFCEIQYKRTEQSFKINSVNAEWFIQFMSIIESIIDNRLPTLKQRHPFVLNIRNLFWFKASAVGETKVVSFVSNAEQVFDIWNKMIIIQYQQGYNTDLLIVHSWPIEVLAPHR</sequence>